<organism evidence="2 3">
    <name type="scientific">Petrolisthes cinctipes</name>
    <name type="common">Flat porcelain crab</name>
    <dbReference type="NCBI Taxonomy" id="88211"/>
    <lineage>
        <taxon>Eukaryota</taxon>
        <taxon>Metazoa</taxon>
        <taxon>Ecdysozoa</taxon>
        <taxon>Arthropoda</taxon>
        <taxon>Crustacea</taxon>
        <taxon>Multicrustacea</taxon>
        <taxon>Malacostraca</taxon>
        <taxon>Eumalacostraca</taxon>
        <taxon>Eucarida</taxon>
        <taxon>Decapoda</taxon>
        <taxon>Pleocyemata</taxon>
        <taxon>Anomura</taxon>
        <taxon>Galatheoidea</taxon>
        <taxon>Porcellanidae</taxon>
        <taxon>Petrolisthes</taxon>
    </lineage>
</organism>
<reference evidence="2" key="1">
    <citation type="submission" date="2023-10" db="EMBL/GenBank/DDBJ databases">
        <title>Genome assemblies of two species of porcelain crab, Petrolisthes cinctipes and Petrolisthes manimaculis (Anomura: Porcellanidae).</title>
        <authorList>
            <person name="Angst P."/>
        </authorList>
    </citation>
    <scope>NUCLEOTIDE SEQUENCE</scope>
    <source>
        <strain evidence="2">PB745_01</strain>
        <tissue evidence="2">Gill</tissue>
    </source>
</reference>
<proteinExistence type="predicted"/>
<evidence type="ECO:0000313" key="2">
    <source>
        <dbReference type="EMBL" id="KAK3863007.1"/>
    </source>
</evidence>
<dbReference type="Proteomes" id="UP001286313">
    <property type="component" value="Unassembled WGS sequence"/>
</dbReference>
<keyword evidence="3" id="KW-1185">Reference proteome</keyword>
<dbReference type="EMBL" id="JAWQEG010004103">
    <property type="protein sequence ID" value="KAK3863007.1"/>
    <property type="molecule type" value="Genomic_DNA"/>
</dbReference>
<evidence type="ECO:0000313" key="3">
    <source>
        <dbReference type="Proteomes" id="UP001286313"/>
    </source>
</evidence>
<sequence length="92" mass="10731">MRTPDPYATLRGCPLRSQLPHAYRVEARRRRPDRATCCRTSNAVALPSTRRPLRKPAFKFTPPENPSYSHQHKTSQIWISDRRVPTIKAHRN</sequence>
<gene>
    <name evidence="2" type="ORF">Pcinc_031177</name>
</gene>
<name>A0AAE1EWW5_PETCI</name>
<feature type="region of interest" description="Disordered" evidence="1">
    <location>
        <begin position="49"/>
        <end position="92"/>
    </location>
</feature>
<evidence type="ECO:0000256" key="1">
    <source>
        <dbReference type="SAM" id="MobiDB-lite"/>
    </source>
</evidence>
<protein>
    <submittedName>
        <fullName evidence="2">Uncharacterized protein</fullName>
    </submittedName>
</protein>
<dbReference type="AlphaFoldDB" id="A0AAE1EWW5"/>
<accession>A0AAE1EWW5</accession>
<feature type="compositionally biased region" description="Polar residues" evidence="1">
    <location>
        <begin position="66"/>
        <end position="78"/>
    </location>
</feature>
<comment type="caution">
    <text evidence="2">The sequence shown here is derived from an EMBL/GenBank/DDBJ whole genome shotgun (WGS) entry which is preliminary data.</text>
</comment>